<accession>A0A085MLJ1</accession>
<evidence type="ECO:0000256" key="1">
    <source>
        <dbReference type="SAM" id="MobiDB-lite"/>
    </source>
</evidence>
<name>A0A085MLJ1_9BILA</name>
<feature type="compositionally biased region" description="Basic and acidic residues" evidence="1">
    <location>
        <begin position="88"/>
        <end position="127"/>
    </location>
</feature>
<feature type="compositionally biased region" description="Basic and acidic residues" evidence="1">
    <location>
        <begin position="141"/>
        <end position="150"/>
    </location>
</feature>
<protein>
    <submittedName>
        <fullName evidence="2">Uncharacterized protein</fullName>
    </submittedName>
</protein>
<keyword evidence="3" id="KW-1185">Reference proteome</keyword>
<evidence type="ECO:0000313" key="3">
    <source>
        <dbReference type="Proteomes" id="UP000030764"/>
    </source>
</evidence>
<evidence type="ECO:0000313" key="2">
    <source>
        <dbReference type="EMBL" id="KFD58087.1"/>
    </source>
</evidence>
<reference evidence="2 3" key="1">
    <citation type="journal article" date="2014" name="Nat. Genet.">
        <title>Genome and transcriptome of the porcine whipworm Trichuris suis.</title>
        <authorList>
            <person name="Jex A.R."/>
            <person name="Nejsum P."/>
            <person name="Schwarz E.M."/>
            <person name="Hu L."/>
            <person name="Young N.D."/>
            <person name="Hall R.S."/>
            <person name="Korhonen P.K."/>
            <person name="Liao S."/>
            <person name="Thamsborg S."/>
            <person name="Xia J."/>
            <person name="Xu P."/>
            <person name="Wang S."/>
            <person name="Scheerlinck J.P."/>
            <person name="Hofmann A."/>
            <person name="Sternberg P.W."/>
            <person name="Wang J."/>
            <person name="Gasser R.B."/>
        </authorList>
    </citation>
    <scope>NUCLEOTIDE SEQUENCE [LARGE SCALE GENOMIC DNA]</scope>
    <source>
        <strain evidence="2">DCEP-RM93M</strain>
    </source>
</reference>
<sequence>MKNLTRYNKAKQELEGTNTETAHRERPPSLPPLVAMERALAASAVAEHAAHCSGSLQTRILCKEPQLFIRRIKEALYIQHNTTINRDNGVEIHGKVSNTDREKKEEKEDTTRSPRRNVDAKEREHGLRKNGHSGRKIKTAKPREEREHDSGGLLSISII</sequence>
<proteinExistence type="predicted"/>
<feature type="region of interest" description="Disordered" evidence="1">
    <location>
        <begin position="87"/>
        <end position="159"/>
    </location>
</feature>
<gene>
    <name evidence="2" type="ORF">M513_00850</name>
</gene>
<organism evidence="2 3">
    <name type="scientific">Trichuris suis</name>
    <name type="common">pig whipworm</name>
    <dbReference type="NCBI Taxonomy" id="68888"/>
    <lineage>
        <taxon>Eukaryota</taxon>
        <taxon>Metazoa</taxon>
        <taxon>Ecdysozoa</taxon>
        <taxon>Nematoda</taxon>
        <taxon>Enoplea</taxon>
        <taxon>Dorylaimia</taxon>
        <taxon>Trichinellida</taxon>
        <taxon>Trichuridae</taxon>
        <taxon>Trichuris</taxon>
    </lineage>
</organism>
<dbReference type="Proteomes" id="UP000030764">
    <property type="component" value="Unassembled WGS sequence"/>
</dbReference>
<feature type="region of interest" description="Disordered" evidence="1">
    <location>
        <begin position="1"/>
        <end position="29"/>
    </location>
</feature>
<dbReference type="AlphaFoldDB" id="A0A085MLJ1"/>
<dbReference type="EMBL" id="KL363185">
    <property type="protein sequence ID" value="KFD58087.1"/>
    <property type="molecule type" value="Genomic_DNA"/>
</dbReference>
<feature type="compositionally biased region" description="Basic residues" evidence="1">
    <location>
        <begin position="128"/>
        <end position="140"/>
    </location>
</feature>